<name>A0A1H0NTX9_9BACT</name>
<evidence type="ECO:0000313" key="2">
    <source>
        <dbReference type="Proteomes" id="UP000199073"/>
    </source>
</evidence>
<keyword evidence="2" id="KW-1185">Reference proteome</keyword>
<dbReference type="AlphaFoldDB" id="A0A1H0NTX9"/>
<gene>
    <name evidence="1" type="ORF">SAMN05660330_01439</name>
</gene>
<protein>
    <submittedName>
        <fullName evidence="1">Uncharacterized protein</fullName>
    </submittedName>
</protein>
<dbReference type="OrthoDB" id="6048609at2"/>
<accession>A0A1H0NTX9</accession>
<dbReference type="STRING" id="91360.SAMN05660330_01439"/>
<reference evidence="1 2" key="1">
    <citation type="submission" date="2016-10" db="EMBL/GenBank/DDBJ databases">
        <authorList>
            <person name="de Groot N.N."/>
        </authorList>
    </citation>
    <scope>NUCLEOTIDE SEQUENCE [LARGE SCALE GENOMIC DNA]</scope>
    <source>
        <strain evidence="1 2">DSM 12130</strain>
    </source>
</reference>
<proteinExistence type="predicted"/>
<sequence length="385" mass="41140">MALNIPSITLLPDPPSKSDPANFAARADAFLDALADFCTELNASVAELNTITSGLDQQTVMVAWGNTTTYDFPDVVAGSDGYSYRCIDTGVLNVDPTTDDGTYWLKISNVIPTGGGKGQVLIKPSNSDFDTEWADFHHKNLLINALGRINQEDVSGTVVLSAGEYGHDGWKAGSGGCTYTFSTTGNTTTFTITSGTLLQIIEDKNVPGGSVVLSWTGTAQARIDSGSYGDSGEVTATFTEGTQTQVEFGTGTFSTPQLESGTVPTSFEYVDYQTDFVKCERYLRLIYWKGMMLSGRSTNSSVLGSIPLNPPMRATPTVLKNQSSGWQVLQSGYSYAPSSSPTFTTTATTKELLQINSDGVYTTLPDQSMALSGNSVNHLILDARL</sequence>
<organism evidence="1 2">
    <name type="scientific">Desulforhopalus singaporensis</name>
    <dbReference type="NCBI Taxonomy" id="91360"/>
    <lineage>
        <taxon>Bacteria</taxon>
        <taxon>Pseudomonadati</taxon>
        <taxon>Thermodesulfobacteriota</taxon>
        <taxon>Desulfobulbia</taxon>
        <taxon>Desulfobulbales</taxon>
        <taxon>Desulfocapsaceae</taxon>
        <taxon>Desulforhopalus</taxon>
    </lineage>
</organism>
<dbReference type="EMBL" id="FNJI01000008">
    <property type="protein sequence ID" value="SDO95996.1"/>
    <property type="molecule type" value="Genomic_DNA"/>
</dbReference>
<dbReference type="Proteomes" id="UP000199073">
    <property type="component" value="Unassembled WGS sequence"/>
</dbReference>
<evidence type="ECO:0000313" key="1">
    <source>
        <dbReference type="EMBL" id="SDO95996.1"/>
    </source>
</evidence>
<dbReference type="RefSeq" id="WP_092221306.1">
    <property type="nucleotide sequence ID" value="NZ_FNJI01000008.1"/>
</dbReference>